<accession>A0ABS6CFX5</accession>
<gene>
    <name evidence="5" type="ORF">KN815_17620</name>
</gene>
<evidence type="ECO:0000313" key="6">
    <source>
        <dbReference type="Proteomes" id="UP000720508"/>
    </source>
</evidence>
<dbReference type="GO" id="GO:0008168">
    <property type="term" value="F:methyltransferase activity"/>
    <property type="evidence" value="ECO:0007669"/>
    <property type="project" value="UniProtKB-KW"/>
</dbReference>
<evidence type="ECO:0000313" key="5">
    <source>
        <dbReference type="EMBL" id="MBU3865824.1"/>
    </source>
</evidence>
<dbReference type="EMBL" id="JAHLEM010000177">
    <property type="protein sequence ID" value="MBU3865824.1"/>
    <property type="molecule type" value="Genomic_DNA"/>
</dbReference>
<organism evidence="5 6">
    <name type="scientific">Streptomyces niphimycinicus</name>
    <dbReference type="NCBI Taxonomy" id="2842201"/>
    <lineage>
        <taxon>Bacteria</taxon>
        <taxon>Bacillati</taxon>
        <taxon>Actinomycetota</taxon>
        <taxon>Actinomycetes</taxon>
        <taxon>Kitasatosporales</taxon>
        <taxon>Streptomycetaceae</taxon>
        <taxon>Streptomyces</taxon>
    </lineage>
</organism>
<keyword evidence="2" id="KW-0808">Transferase</keyword>
<dbReference type="SMART" id="SM00828">
    <property type="entry name" value="PKS_MT"/>
    <property type="match status" value="1"/>
</dbReference>
<proteinExistence type="predicted"/>
<keyword evidence="6" id="KW-1185">Reference proteome</keyword>
<dbReference type="CDD" id="cd02440">
    <property type="entry name" value="AdoMet_MTases"/>
    <property type="match status" value="1"/>
</dbReference>
<dbReference type="RefSeq" id="WP_216342887.1">
    <property type="nucleotide sequence ID" value="NZ_JAHLEM010000177.1"/>
</dbReference>
<keyword evidence="1 5" id="KW-0489">Methyltransferase</keyword>
<feature type="domain" description="Polyketide synthase-like methyltransferase" evidence="4">
    <location>
        <begin position="56"/>
        <end position="254"/>
    </location>
</feature>
<dbReference type="PANTHER" id="PTHR44068">
    <property type="entry name" value="ZGC:194242"/>
    <property type="match status" value="1"/>
</dbReference>
<keyword evidence="3" id="KW-0949">S-adenosyl-L-methionine</keyword>
<sequence>MPEPTLPVPVPEAVGKLYDEILHEELSYGFVNRQLHIGFWDDPESETPYEEAAVRFTDVVIERLEVDATAHVLDLGCGVGGPGLQIVERTGARVTGISISEEQIKAANKNAADAGFADRAVFRHANAMQLPFEDESFDAVMALESMVHMPDRDQVFGEIHRVLRPGGRLVLTEFFERGPRKAERNPAIDGFCKVSMVTLPDVDDYVPMMHRSGLRLRELLDITENTMQRTFREMSNALTEIDRPVRFQLSDLLGVDEFGCLLAVAGRP</sequence>
<comment type="caution">
    <text evidence="5">The sequence shown here is derived from an EMBL/GenBank/DDBJ whole genome shotgun (WGS) entry which is preliminary data.</text>
</comment>
<dbReference type="Pfam" id="PF08241">
    <property type="entry name" value="Methyltransf_11"/>
    <property type="match status" value="1"/>
</dbReference>
<dbReference type="PANTHER" id="PTHR44068:SF11">
    <property type="entry name" value="GERANYL DIPHOSPHATE 2-C-METHYLTRANSFERASE"/>
    <property type="match status" value="1"/>
</dbReference>
<dbReference type="InterPro" id="IPR013216">
    <property type="entry name" value="Methyltransf_11"/>
</dbReference>
<name>A0ABS6CFX5_9ACTN</name>
<dbReference type="InterPro" id="IPR050447">
    <property type="entry name" value="Erg6_SMT_methyltransf"/>
</dbReference>
<evidence type="ECO:0000256" key="2">
    <source>
        <dbReference type="ARBA" id="ARBA00022679"/>
    </source>
</evidence>
<reference evidence="5 6" key="1">
    <citation type="submission" date="2021-06" db="EMBL/GenBank/DDBJ databases">
        <authorList>
            <person name="Pan X."/>
        </authorList>
    </citation>
    <scope>NUCLEOTIDE SEQUENCE [LARGE SCALE GENOMIC DNA]</scope>
    <source>
        <strain evidence="5 6">4503</strain>
    </source>
</reference>
<evidence type="ECO:0000259" key="4">
    <source>
        <dbReference type="SMART" id="SM00828"/>
    </source>
</evidence>
<evidence type="ECO:0000256" key="3">
    <source>
        <dbReference type="ARBA" id="ARBA00022691"/>
    </source>
</evidence>
<dbReference type="GO" id="GO:0032259">
    <property type="term" value="P:methylation"/>
    <property type="evidence" value="ECO:0007669"/>
    <property type="project" value="UniProtKB-KW"/>
</dbReference>
<protein>
    <submittedName>
        <fullName evidence="5">Methyltransferase domain-containing protein</fullName>
    </submittedName>
</protein>
<dbReference type="Proteomes" id="UP000720508">
    <property type="component" value="Unassembled WGS sequence"/>
</dbReference>
<evidence type="ECO:0000256" key="1">
    <source>
        <dbReference type="ARBA" id="ARBA00022603"/>
    </source>
</evidence>
<dbReference type="InterPro" id="IPR020803">
    <property type="entry name" value="MeTfrase_dom"/>
</dbReference>